<keyword evidence="8" id="KW-0804">Transcription</keyword>
<proteinExistence type="predicted"/>
<feature type="region of interest" description="Disordered" evidence="10">
    <location>
        <begin position="415"/>
        <end position="506"/>
    </location>
</feature>
<dbReference type="SMART" id="SM00184">
    <property type="entry name" value="RING"/>
    <property type="match status" value="1"/>
</dbReference>
<keyword evidence="7" id="KW-0805">Transcription regulation</keyword>
<evidence type="ECO:0000259" key="11">
    <source>
        <dbReference type="PROSITE" id="PS50089"/>
    </source>
</evidence>
<keyword evidence="4" id="KW-0479">Metal-binding</keyword>
<dbReference type="PANTHER" id="PTHR46077">
    <property type="entry name" value="E3 UBIQUITIN-PROTEIN LIGASE TOPORS"/>
    <property type="match status" value="1"/>
</dbReference>
<organism evidence="12 13">
    <name type="scientific">Coccomyxa subellipsoidea (strain C-169)</name>
    <name type="common">Green microalga</name>
    <dbReference type="NCBI Taxonomy" id="574566"/>
    <lineage>
        <taxon>Eukaryota</taxon>
        <taxon>Viridiplantae</taxon>
        <taxon>Chlorophyta</taxon>
        <taxon>core chlorophytes</taxon>
        <taxon>Trebouxiophyceae</taxon>
        <taxon>Trebouxiophyceae incertae sedis</taxon>
        <taxon>Coccomyxaceae</taxon>
        <taxon>Coccomyxa</taxon>
        <taxon>Coccomyxa subellipsoidea</taxon>
    </lineage>
</organism>
<dbReference type="eggNOG" id="KOG4430">
    <property type="taxonomic scope" value="Eukaryota"/>
</dbReference>
<feature type="region of interest" description="Disordered" evidence="10">
    <location>
        <begin position="112"/>
        <end position="165"/>
    </location>
</feature>
<accession>I0Z686</accession>
<dbReference type="STRING" id="574566.I0Z686"/>
<dbReference type="RefSeq" id="XP_005650699.1">
    <property type="nucleotide sequence ID" value="XM_005650642.1"/>
</dbReference>
<evidence type="ECO:0000313" key="12">
    <source>
        <dbReference type="EMBL" id="EIE26155.1"/>
    </source>
</evidence>
<keyword evidence="13" id="KW-1185">Reference proteome</keyword>
<reference evidence="12 13" key="1">
    <citation type="journal article" date="2012" name="Genome Biol.">
        <title>The genome of the polar eukaryotic microalga coccomyxa subellipsoidea reveals traits of cold adaptation.</title>
        <authorList>
            <person name="Blanc G."/>
            <person name="Agarkova I."/>
            <person name="Grimwood J."/>
            <person name="Kuo A."/>
            <person name="Brueggeman A."/>
            <person name="Dunigan D."/>
            <person name="Gurnon J."/>
            <person name="Ladunga I."/>
            <person name="Lindquist E."/>
            <person name="Lucas S."/>
            <person name="Pangilinan J."/>
            <person name="Proschold T."/>
            <person name="Salamov A."/>
            <person name="Schmutz J."/>
            <person name="Weeks D."/>
            <person name="Yamada T."/>
            <person name="Claverie J.M."/>
            <person name="Grigoriev I."/>
            <person name="Van Etten J."/>
            <person name="Lomsadze A."/>
            <person name="Borodovsky M."/>
        </authorList>
    </citation>
    <scope>NUCLEOTIDE SEQUENCE [LARGE SCALE GENOMIC DNA]</scope>
    <source>
        <strain evidence="12 13">C-169</strain>
    </source>
</reference>
<dbReference type="EMBL" id="AGSI01000003">
    <property type="protein sequence ID" value="EIE26155.1"/>
    <property type="molecule type" value="Genomic_DNA"/>
</dbReference>
<dbReference type="Proteomes" id="UP000007264">
    <property type="component" value="Unassembled WGS sequence"/>
</dbReference>
<protein>
    <recommendedName>
        <fullName evidence="2">RING-type E3 ubiquitin transferase</fullName>
        <ecNumber evidence="2">2.3.2.27</ecNumber>
    </recommendedName>
</protein>
<evidence type="ECO:0000256" key="9">
    <source>
        <dbReference type="PROSITE-ProRule" id="PRU00175"/>
    </source>
</evidence>
<dbReference type="AlphaFoldDB" id="I0Z686"/>
<dbReference type="InterPro" id="IPR058746">
    <property type="entry name" value="Znf_RING-type_Topors"/>
</dbReference>
<keyword evidence="5 9" id="KW-0863">Zinc-finger</keyword>
<sequence>MAAGPSERASYTFFDLAQQPLDLPQEPLSEVDLISDEDSQGGLPVCPICLGEIFDLRDKAVVISCMHVFCLACISRWSSLKKSCPLCKSRIQGYMYNILSVTDYQERILPATPPRAKTPPSPVQQRQRGVALIDARPSGGVRRDAGRGQLPGGQPLLPDRPGDRTSVFRRGREQIEEFVPGIWPPVRAARSMDASTSSRHAPLKEPRPYFYRVQAQAQSQVLGGPLAGRGGSRAVDGASSQQDAVEAWRRHVYVQGMRAVPMEEAAVAGQPGMSEDRRAARLSAWVDRELRSLLQTDDVAIVRAYVMGLVRGIGFARSGDGTEPPARQPQGAVGSGRGGEQTDAVAALRPFLQEHAEHFWHELRCFAAVPLSMQTYDRLVRYKDPRQAAASSPTPVPSTDSSSTAALLEPLPRSRAGSAVAGAPRPTVEDPQPSSGHRGNRGGSPELSRKRRRFSSRPPEEAGSDGAVGGRESDSRHPRDQVPFRQKLDRAYDPSARNCSSSVTRA</sequence>
<dbReference type="OrthoDB" id="5600418at2759"/>
<evidence type="ECO:0000313" key="13">
    <source>
        <dbReference type="Proteomes" id="UP000007264"/>
    </source>
</evidence>
<feature type="compositionally biased region" description="Pro residues" evidence="10">
    <location>
        <begin position="112"/>
        <end position="122"/>
    </location>
</feature>
<comment type="caution">
    <text evidence="12">The sequence shown here is derived from an EMBL/GenBank/DDBJ whole genome shotgun (WGS) entry which is preliminary data.</text>
</comment>
<evidence type="ECO:0000256" key="8">
    <source>
        <dbReference type="ARBA" id="ARBA00023163"/>
    </source>
</evidence>
<dbReference type="GO" id="GO:0008270">
    <property type="term" value="F:zinc ion binding"/>
    <property type="evidence" value="ECO:0007669"/>
    <property type="project" value="UniProtKB-KW"/>
</dbReference>
<keyword evidence="3" id="KW-0808">Transferase</keyword>
<comment type="catalytic activity">
    <reaction evidence="1">
        <text>S-ubiquitinyl-[E2 ubiquitin-conjugating enzyme]-L-cysteine + [acceptor protein]-L-lysine = [E2 ubiquitin-conjugating enzyme]-L-cysteine + N(6)-ubiquitinyl-[acceptor protein]-L-lysine.</text>
        <dbReference type="EC" id="2.3.2.27"/>
    </reaction>
</comment>
<gene>
    <name evidence="12" type="ORF">COCSUDRAFT_40298</name>
</gene>
<evidence type="ECO:0000256" key="1">
    <source>
        <dbReference type="ARBA" id="ARBA00000900"/>
    </source>
</evidence>
<evidence type="ECO:0000256" key="10">
    <source>
        <dbReference type="SAM" id="MobiDB-lite"/>
    </source>
</evidence>
<dbReference type="Pfam" id="PF13639">
    <property type="entry name" value="zf-RING_2"/>
    <property type="match status" value="1"/>
</dbReference>
<dbReference type="GO" id="GO:0061630">
    <property type="term" value="F:ubiquitin protein ligase activity"/>
    <property type="evidence" value="ECO:0007669"/>
    <property type="project" value="UniProtKB-EC"/>
</dbReference>
<dbReference type="GeneID" id="17044159"/>
<dbReference type="EC" id="2.3.2.27" evidence="2"/>
<dbReference type="GO" id="GO:0000209">
    <property type="term" value="P:protein polyubiquitination"/>
    <property type="evidence" value="ECO:0007669"/>
    <property type="project" value="TreeGrafter"/>
</dbReference>
<evidence type="ECO:0000256" key="5">
    <source>
        <dbReference type="ARBA" id="ARBA00022771"/>
    </source>
</evidence>
<dbReference type="KEGG" id="csl:COCSUDRAFT_40298"/>
<feature type="compositionally biased region" description="Basic and acidic residues" evidence="10">
    <location>
        <begin position="471"/>
        <end position="492"/>
    </location>
</feature>
<name>I0Z686_COCSC</name>
<dbReference type="PROSITE" id="PS50089">
    <property type="entry name" value="ZF_RING_2"/>
    <property type="match status" value="1"/>
</dbReference>
<dbReference type="PROSITE" id="PS00518">
    <property type="entry name" value="ZF_RING_1"/>
    <property type="match status" value="1"/>
</dbReference>
<evidence type="ECO:0000256" key="4">
    <source>
        <dbReference type="ARBA" id="ARBA00022723"/>
    </source>
</evidence>
<feature type="domain" description="RING-type" evidence="11">
    <location>
        <begin position="46"/>
        <end position="88"/>
    </location>
</feature>
<dbReference type="InterPro" id="IPR001841">
    <property type="entry name" value="Znf_RING"/>
</dbReference>
<feature type="compositionally biased region" description="Polar residues" evidence="10">
    <location>
        <begin position="497"/>
        <end position="506"/>
    </location>
</feature>
<dbReference type="InterPro" id="IPR013083">
    <property type="entry name" value="Znf_RING/FYVE/PHD"/>
</dbReference>
<evidence type="ECO:0000256" key="3">
    <source>
        <dbReference type="ARBA" id="ARBA00022679"/>
    </source>
</evidence>
<dbReference type="PANTHER" id="PTHR46077:SF1">
    <property type="entry name" value="TOP1 BINDING ARGININE_SERINE RICH PROTEIN, E3 UBIQUITIN LIGASE"/>
    <property type="match status" value="1"/>
</dbReference>
<dbReference type="Gene3D" id="3.30.40.10">
    <property type="entry name" value="Zinc/RING finger domain, C3HC4 (zinc finger)"/>
    <property type="match status" value="1"/>
</dbReference>
<dbReference type="InterPro" id="IPR017907">
    <property type="entry name" value="Znf_RING_CS"/>
</dbReference>
<dbReference type="SUPFAM" id="SSF57850">
    <property type="entry name" value="RING/U-box"/>
    <property type="match status" value="1"/>
</dbReference>
<feature type="region of interest" description="Disordered" evidence="10">
    <location>
        <begin position="317"/>
        <end position="341"/>
    </location>
</feature>
<keyword evidence="6" id="KW-0862">Zinc</keyword>
<dbReference type="CDD" id="cd16574">
    <property type="entry name" value="RING-HC_Topors"/>
    <property type="match status" value="1"/>
</dbReference>
<evidence type="ECO:0000256" key="6">
    <source>
        <dbReference type="ARBA" id="ARBA00022833"/>
    </source>
</evidence>
<evidence type="ECO:0000256" key="7">
    <source>
        <dbReference type="ARBA" id="ARBA00023015"/>
    </source>
</evidence>
<dbReference type="GO" id="GO:0006513">
    <property type="term" value="P:protein monoubiquitination"/>
    <property type="evidence" value="ECO:0007669"/>
    <property type="project" value="TreeGrafter"/>
</dbReference>
<evidence type="ECO:0000256" key="2">
    <source>
        <dbReference type="ARBA" id="ARBA00012483"/>
    </source>
</evidence>